<comment type="caution">
    <text evidence="1">The sequence shown here is derived from an EMBL/GenBank/DDBJ whole genome shotgun (WGS) entry which is preliminary data.</text>
</comment>
<evidence type="ECO:0000313" key="1">
    <source>
        <dbReference type="EMBL" id="SAK41062.1"/>
    </source>
</evidence>
<evidence type="ECO:0000313" key="2">
    <source>
        <dbReference type="Proteomes" id="UP000054911"/>
    </source>
</evidence>
<dbReference type="Pfam" id="PF07377">
    <property type="entry name" value="DUF1493"/>
    <property type="match status" value="1"/>
</dbReference>
<dbReference type="InterPro" id="IPR010862">
    <property type="entry name" value="DUF1493"/>
</dbReference>
<organism evidence="1 2">
    <name type="scientific">Caballeronia pedi</name>
    <dbReference type="NCBI Taxonomy" id="1777141"/>
    <lineage>
        <taxon>Bacteria</taxon>
        <taxon>Pseudomonadati</taxon>
        <taxon>Pseudomonadota</taxon>
        <taxon>Betaproteobacteria</taxon>
        <taxon>Burkholderiales</taxon>
        <taxon>Burkholderiaceae</taxon>
        <taxon>Caballeronia</taxon>
    </lineage>
</organism>
<dbReference type="EMBL" id="FCOE02000001">
    <property type="protein sequence ID" value="SAK41062.1"/>
    <property type="molecule type" value="Genomic_DNA"/>
</dbReference>
<keyword evidence="2" id="KW-1185">Reference proteome</keyword>
<gene>
    <name evidence="1" type="ORF">AWB80_00332</name>
</gene>
<reference evidence="1" key="1">
    <citation type="submission" date="2016-01" db="EMBL/GenBank/DDBJ databases">
        <authorList>
            <person name="Peeters C."/>
        </authorList>
    </citation>
    <scope>NUCLEOTIDE SEQUENCE [LARGE SCALE GENOMIC DNA]</scope>
    <source>
        <strain evidence="1">LMG 29323</strain>
    </source>
</reference>
<dbReference type="AlphaFoldDB" id="A0A157Z6D4"/>
<name>A0A157Z6D4_9BURK</name>
<dbReference type="RefSeq" id="WP_061172886.1">
    <property type="nucleotide sequence ID" value="NZ_FCOE02000001.1"/>
</dbReference>
<dbReference type="STRING" id="1777141.AWB80_00332"/>
<dbReference type="OrthoDB" id="9006902at2"/>
<dbReference type="Proteomes" id="UP000054911">
    <property type="component" value="Unassembled WGS sequence"/>
</dbReference>
<protein>
    <submittedName>
        <fullName evidence="1">Acyl carrier protein</fullName>
    </submittedName>
</protein>
<proteinExistence type="predicted"/>
<sequence>MPISAWGQLELFVRSETGARKVLTRQLTLEKDLDLTGDDADDFMGKFFEKFEVKHGDFDLNRYFSGEGFNPFVIIGFLFSRKLRQQYEKVPLTLSMLEKAIEAGIWKSGSLEKFGDCDRYSHQEPE</sequence>
<accession>A0A157Z6D4</accession>